<dbReference type="EMBL" id="CP119312">
    <property type="protein sequence ID" value="WEK06245.1"/>
    <property type="molecule type" value="Genomic_DNA"/>
</dbReference>
<keyword evidence="1" id="KW-0812">Transmembrane</keyword>
<gene>
    <name evidence="2" type="ORF">P0Y65_08375</name>
</gene>
<reference evidence="2" key="1">
    <citation type="submission" date="2023-03" db="EMBL/GenBank/DDBJ databases">
        <title>Andean soil-derived lignocellulolytic bacterial consortium as a source of novel taxa and putative plastic-active enzymes.</title>
        <authorList>
            <person name="Diaz-Garcia L."/>
            <person name="Chuvochina M."/>
            <person name="Feuerriegel G."/>
            <person name="Bunk B."/>
            <person name="Sproer C."/>
            <person name="Streit W.R."/>
            <person name="Rodriguez L.M."/>
            <person name="Overmann J."/>
            <person name="Jimenez D.J."/>
        </authorList>
    </citation>
    <scope>NUCLEOTIDE SEQUENCE</scope>
    <source>
        <strain evidence="2">MAG 4196</strain>
    </source>
</reference>
<dbReference type="AlphaFoldDB" id="A0AAJ6B106"/>
<keyword evidence="1" id="KW-0472">Membrane</keyword>
<dbReference type="Proteomes" id="UP001217476">
    <property type="component" value="Chromosome"/>
</dbReference>
<proteinExistence type="predicted"/>
<organism evidence="2 3">
    <name type="scientific">Candidatus Devosia phytovorans</name>
    <dbReference type="NCBI Taxonomy" id="3121372"/>
    <lineage>
        <taxon>Bacteria</taxon>
        <taxon>Pseudomonadati</taxon>
        <taxon>Pseudomonadota</taxon>
        <taxon>Alphaproteobacteria</taxon>
        <taxon>Hyphomicrobiales</taxon>
        <taxon>Devosiaceae</taxon>
        <taxon>Devosia</taxon>
    </lineage>
</organism>
<evidence type="ECO:0000313" key="3">
    <source>
        <dbReference type="Proteomes" id="UP001217476"/>
    </source>
</evidence>
<evidence type="ECO:0000313" key="2">
    <source>
        <dbReference type="EMBL" id="WEK06245.1"/>
    </source>
</evidence>
<accession>A0AAJ6B106</accession>
<keyword evidence="1" id="KW-1133">Transmembrane helix</keyword>
<name>A0AAJ6B106_9HYPH</name>
<evidence type="ECO:0000256" key="1">
    <source>
        <dbReference type="SAM" id="Phobius"/>
    </source>
</evidence>
<protein>
    <submittedName>
        <fullName evidence="2">Uncharacterized protein</fullName>
    </submittedName>
</protein>
<sequence>MSVLLGVILLFMVLTLVVAVLQAVAIIRVAPASENLAGFMPLGWWKFRQLAQKAGPAAAQPLNIYKRAVIAFVVFLLLGLALSSWSVNRPATPAETAMIDHGRAVPAFHFDLRRVALMPGAQNILES</sequence>
<feature type="transmembrane region" description="Helical" evidence="1">
    <location>
        <begin position="64"/>
        <end position="82"/>
    </location>
</feature>